<dbReference type="GO" id="GO:0015833">
    <property type="term" value="P:peptide transport"/>
    <property type="evidence" value="ECO:0007669"/>
    <property type="project" value="UniProtKB-KW"/>
</dbReference>
<dbReference type="GO" id="GO:0043190">
    <property type="term" value="C:ATP-binding cassette (ABC) transporter complex"/>
    <property type="evidence" value="ECO:0007669"/>
    <property type="project" value="InterPro"/>
</dbReference>
<sequence>MKKSKVLALAGVSLLSVGVLAACSGSSKGNSAAKAYNYVYTAEPETLDYVTSGKASTSDLVTNGVDGLLENDQYGNFVPSIAESWTVSKDGLTYTYKIRKDAKWYSSEGEEYGNVTAQDFVTGLKHAADKKSEALYLVQQSVKGLDDYVNGKTPDFSTVGVKAVDDHTLQYTLNQPEPQWNSKTTSQVLWPVNAEFLKKQGDKFGQSTDPSSILYNGPFLMKSITAKSAVEYQKNENYWDKENVHVDTIKLSYFDGQDQDALARNFKDGAYTVARLYPTSSNYAGVEKDFKDNIFFTPPSAGVAVMGVNIDRQSYNHTSKTTDAQKSATKKAILNKDFRQALNFAIDRTSYSAQINGKEGAPYAVRNTYVPPSFVQVGDKSFGDVVEEKVAALGDEWKGVKLEDGQDGLFNAEKAKAEFAKAKAALQADGVEFPIHLDLPVAQTSKPMVNRAQSLKQSVEKTLGTENVVVDIQQMSEDDLYNITYYAPNAAGEDWDISTAVGWNPDYQDPSTYLDILKTTSTKTTKTYLGFEGVDNAAAKQVGLDEFDRLVNEAGKETSDIVTRYEKYAAAQAWLTDNSLVVPLMANPGAAPFISRIEPFSGAYAQTGNKTSSTYFKRLKVTNDVVTKKDYEAARKKWLKEKEESNAKAQKDLESHVE</sequence>
<feature type="signal peptide" evidence="8">
    <location>
        <begin position="1"/>
        <end position="21"/>
    </location>
</feature>
<dbReference type="Proteomes" id="UP000282617">
    <property type="component" value="Unassembled WGS sequence"/>
</dbReference>
<keyword evidence="4 8" id="KW-0732">Signal</keyword>
<evidence type="ECO:0000256" key="4">
    <source>
        <dbReference type="ARBA" id="ARBA00022729"/>
    </source>
</evidence>
<dbReference type="CDD" id="cd08504">
    <property type="entry name" value="PBP2_OppA"/>
    <property type="match status" value="1"/>
</dbReference>
<feature type="domain" description="Solute-binding protein family 5" evidence="9">
    <location>
        <begin position="77"/>
        <end position="522"/>
    </location>
</feature>
<name>A0A428ALL7_STRCR</name>
<evidence type="ECO:0000313" key="11">
    <source>
        <dbReference type="Proteomes" id="UP000282617"/>
    </source>
</evidence>
<proteinExistence type="inferred from homology"/>
<dbReference type="PIRSF" id="PIRSF002741">
    <property type="entry name" value="MppA"/>
    <property type="match status" value="1"/>
</dbReference>
<dbReference type="InterPro" id="IPR039424">
    <property type="entry name" value="SBP_5"/>
</dbReference>
<comment type="similarity">
    <text evidence="2">Belongs to the bacterial solute-binding protein 5 family.</text>
</comment>
<dbReference type="Gene3D" id="3.40.190.10">
    <property type="entry name" value="Periplasmic binding protein-like II"/>
    <property type="match status" value="1"/>
</dbReference>
<dbReference type="RefSeq" id="WP_125390271.1">
    <property type="nucleotide sequence ID" value="NZ_RJNA01000007.1"/>
</dbReference>
<accession>A0A428ALL7</accession>
<dbReference type="Pfam" id="PF00496">
    <property type="entry name" value="SBP_bac_5"/>
    <property type="match status" value="1"/>
</dbReference>
<evidence type="ECO:0000256" key="3">
    <source>
        <dbReference type="ARBA" id="ARBA00022448"/>
    </source>
</evidence>
<feature type="chain" id="PRO_5038750873" evidence="8">
    <location>
        <begin position="22"/>
        <end position="658"/>
    </location>
</feature>
<dbReference type="PANTHER" id="PTHR30290:SF10">
    <property type="entry name" value="PERIPLASMIC OLIGOPEPTIDE-BINDING PROTEIN-RELATED"/>
    <property type="match status" value="1"/>
</dbReference>
<gene>
    <name evidence="10" type="primary">amiA</name>
    <name evidence="10" type="ORF">D8872_05530</name>
</gene>
<feature type="region of interest" description="Disordered" evidence="7">
    <location>
        <begin position="639"/>
        <end position="658"/>
    </location>
</feature>
<dbReference type="EMBL" id="RJNA01000007">
    <property type="protein sequence ID" value="RSI43514.1"/>
    <property type="molecule type" value="Genomic_DNA"/>
</dbReference>
<evidence type="ECO:0000256" key="2">
    <source>
        <dbReference type="ARBA" id="ARBA00005695"/>
    </source>
</evidence>
<dbReference type="GO" id="GO:1904680">
    <property type="term" value="F:peptide transmembrane transporter activity"/>
    <property type="evidence" value="ECO:0007669"/>
    <property type="project" value="TreeGrafter"/>
</dbReference>
<evidence type="ECO:0000256" key="1">
    <source>
        <dbReference type="ARBA" id="ARBA00004193"/>
    </source>
</evidence>
<dbReference type="InterPro" id="IPR030678">
    <property type="entry name" value="Peptide/Ni-bd"/>
</dbReference>
<dbReference type="PROSITE" id="PS01040">
    <property type="entry name" value="SBP_BACTERIAL_5"/>
    <property type="match status" value="1"/>
</dbReference>
<dbReference type="Gene3D" id="3.10.105.10">
    <property type="entry name" value="Dipeptide-binding Protein, Domain 3"/>
    <property type="match status" value="1"/>
</dbReference>
<dbReference type="InterPro" id="IPR000914">
    <property type="entry name" value="SBP_5_dom"/>
</dbReference>
<dbReference type="PANTHER" id="PTHR30290">
    <property type="entry name" value="PERIPLASMIC BINDING COMPONENT OF ABC TRANSPORTER"/>
    <property type="match status" value="1"/>
</dbReference>
<evidence type="ECO:0000256" key="5">
    <source>
        <dbReference type="ARBA" id="ARBA00022856"/>
    </source>
</evidence>
<keyword evidence="3" id="KW-0813">Transport</keyword>
<dbReference type="PROSITE" id="PS51257">
    <property type="entry name" value="PROKAR_LIPOPROTEIN"/>
    <property type="match status" value="1"/>
</dbReference>
<evidence type="ECO:0000256" key="8">
    <source>
        <dbReference type="SAM" id="SignalP"/>
    </source>
</evidence>
<evidence type="ECO:0000313" key="10">
    <source>
        <dbReference type="EMBL" id="RSI43514.1"/>
    </source>
</evidence>
<reference evidence="10 11" key="1">
    <citation type="submission" date="2018-11" db="EMBL/GenBank/DDBJ databases">
        <title>Species Designations Belie Phenotypic and Genotypic Heterogeneity in Oral Streptococci.</title>
        <authorList>
            <person name="Velsko I."/>
        </authorList>
    </citation>
    <scope>NUCLEOTIDE SEQUENCE [LARGE SCALE GENOMIC DNA]</scope>
    <source>
        <strain evidence="10 11">BCC51</strain>
    </source>
</reference>
<dbReference type="GO" id="GO:0015031">
    <property type="term" value="P:protein transport"/>
    <property type="evidence" value="ECO:0007669"/>
    <property type="project" value="UniProtKB-KW"/>
</dbReference>
<evidence type="ECO:0000256" key="6">
    <source>
        <dbReference type="ARBA" id="ARBA00022927"/>
    </source>
</evidence>
<comment type="caution">
    <text evidence="10">The sequence shown here is derived from an EMBL/GenBank/DDBJ whole genome shotgun (WGS) entry which is preliminary data.</text>
</comment>
<dbReference type="GO" id="GO:0042597">
    <property type="term" value="C:periplasmic space"/>
    <property type="evidence" value="ECO:0007669"/>
    <property type="project" value="UniProtKB-ARBA"/>
</dbReference>
<organism evidence="10 11">
    <name type="scientific">Streptococcus cristatus</name>
    <dbReference type="NCBI Taxonomy" id="45634"/>
    <lineage>
        <taxon>Bacteria</taxon>
        <taxon>Bacillati</taxon>
        <taxon>Bacillota</taxon>
        <taxon>Bacilli</taxon>
        <taxon>Lactobacillales</taxon>
        <taxon>Streptococcaceae</taxon>
        <taxon>Streptococcus</taxon>
    </lineage>
</organism>
<protein>
    <submittedName>
        <fullName evidence="10">Oligopeptide-binding protein AmiA</fullName>
    </submittedName>
</protein>
<dbReference type="SUPFAM" id="SSF53850">
    <property type="entry name" value="Periplasmic binding protein-like II"/>
    <property type="match status" value="1"/>
</dbReference>
<evidence type="ECO:0000259" key="9">
    <source>
        <dbReference type="Pfam" id="PF00496"/>
    </source>
</evidence>
<keyword evidence="5" id="KW-0571">Peptide transport</keyword>
<dbReference type="InterPro" id="IPR023765">
    <property type="entry name" value="SBP_5_CS"/>
</dbReference>
<dbReference type="Gene3D" id="3.90.76.10">
    <property type="entry name" value="Dipeptide-binding Protein, Domain 1"/>
    <property type="match status" value="1"/>
</dbReference>
<evidence type="ECO:0000256" key="7">
    <source>
        <dbReference type="SAM" id="MobiDB-lite"/>
    </source>
</evidence>
<dbReference type="AlphaFoldDB" id="A0A428ALL7"/>
<keyword evidence="6" id="KW-0653">Protein transport</keyword>
<comment type="subcellular location">
    <subcellularLocation>
        <location evidence="1">Cell membrane</location>
        <topology evidence="1">Lipid-anchor</topology>
    </subcellularLocation>
</comment>